<gene>
    <name evidence="2" type="ORF">HXX76_010744</name>
</gene>
<evidence type="ECO:0000256" key="1">
    <source>
        <dbReference type="SAM" id="MobiDB-lite"/>
    </source>
</evidence>
<comment type="caution">
    <text evidence="2">The sequence shown here is derived from an EMBL/GenBank/DDBJ whole genome shotgun (WGS) entry which is preliminary data.</text>
</comment>
<dbReference type="Proteomes" id="UP000650467">
    <property type="component" value="Unassembled WGS sequence"/>
</dbReference>
<reference evidence="2" key="1">
    <citation type="journal article" date="2020" name="bioRxiv">
        <title>Comparative genomics of Chlamydomonas.</title>
        <authorList>
            <person name="Craig R.J."/>
            <person name="Hasan A.R."/>
            <person name="Ness R.W."/>
            <person name="Keightley P.D."/>
        </authorList>
    </citation>
    <scope>NUCLEOTIDE SEQUENCE</scope>
    <source>
        <strain evidence="2">SAG 7.73</strain>
    </source>
</reference>
<dbReference type="AlphaFoldDB" id="A0A835VXS2"/>
<protein>
    <submittedName>
        <fullName evidence="2">Uncharacterized protein</fullName>
    </submittedName>
</protein>
<evidence type="ECO:0000313" key="3">
    <source>
        <dbReference type="Proteomes" id="UP000650467"/>
    </source>
</evidence>
<evidence type="ECO:0000313" key="2">
    <source>
        <dbReference type="EMBL" id="KAG2429509.1"/>
    </source>
</evidence>
<dbReference type="EMBL" id="JAEHOC010000030">
    <property type="protein sequence ID" value="KAG2429509.1"/>
    <property type="molecule type" value="Genomic_DNA"/>
</dbReference>
<proteinExistence type="predicted"/>
<feature type="region of interest" description="Disordered" evidence="1">
    <location>
        <begin position="155"/>
        <end position="187"/>
    </location>
</feature>
<name>A0A835VXS2_CHLIN</name>
<keyword evidence="3" id="KW-1185">Reference proteome</keyword>
<organism evidence="2 3">
    <name type="scientific">Chlamydomonas incerta</name>
    <dbReference type="NCBI Taxonomy" id="51695"/>
    <lineage>
        <taxon>Eukaryota</taxon>
        <taxon>Viridiplantae</taxon>
        <taxon>Chlorophyta</taxon>
        <taxon>core chlorophytes</taxon>
        <taxon>Chlorophyceae</taxon>
        <taxon>CS clade</taxon>
        <taxon>Chlamydomonadales</taxon>
        <taxon>Chlamydomonadaceae</taxon>
        <taxon>Chlamydomonas</taxon>
    </lineage>
</organism>
<accession>A0A835VXS2</accession>
<sequence>MPRRIQSRQNGDFINVSFDPLLVACPNLAAAALATGTHVLQQLGLEGGGDFWLGILRNSGRTVWWHFPGGIYIAITDHGLTIKRPDGSSPQALTEKQLGPELYDEIRGVAQLLLDLMRKATGGKEVEDMAAPAAPAPTAAPAASAASASTAPVATPLRAPAPAPAGPVPDDAVPAAPAAPTPAAPSAAAFPCGPNLLPVHLARVVVALAGVVAAMGGEGVEVVARVEHLAAAVDALQEVVGAAATAA</sequence>